<comment type="caution">
    <text evidence="9">The sequence shown here is derived from an EMBL/GenBank/DDBJ whole genome shotgun (WGS) entry which is preliminary data.</text>
</comment>
<dbReference type="Pfam" id="PF01182">
    <property type="entry name" value="Glucosamine_iso"/>
    <property type="match status" value="1"/>
</dbReference>
<evidence type="ECO:0000256" key="2">
    <source>
        <dbReference type="ARBA" id="ARBA00002681"/>
    </source>
</evidence>
<dbReference type="UniPathway" id="UPA00115">
    <property type="reaction ID" value="UER00409"/>
</dbReference>
<feature type="domain" description="Glucosamine/galactosamine-6-phosphate isomerase" evidence="8">
    <location>
        <begin position="19"/>
        <end position="222"/>
    </location>
</feature>
<dbReference type="SUPFAM" id="SSF100950">
    <property type="entry name" value="NagB/RpiA/CoA transferase-like"/>
    <property type="match status" value="1"/>
</dbReference>
<organism evidence="9 10">
    <name type="scientific">Sulfuriferula multivorans</name>
    <dbReference type="NCBI Taxonomy" id="1559896"/>
    <lineage>
        <taxon>Bacteria</taxon>
        <taxon>Pseudomonadati</taxon>
        <taxon>Pseudomonadota</taxon>
        <taxon>Betaproteobacteria</taxon>
        <taxon>Nitrosomonadales</taxon>
        <taxon>Sulfuricellaceae</taxon>
        <taxon>Sulfuriferula</taxon>
    </lineage>
</organism>
<evidence type="ECO:0000256" key="6">
    <source>
        <dbReference type="ARBA" id="ARBA00020337"/>
    </source>
</evidence>
<gene>
    <name evidence="7" type="primary">pgl</name>
    <name evidence="9" type="ORF">SFMTTN_0320</name>
</gene>
<keyword evidence="10" id="KW-1185">Reference proteome</keyword>
<dbReference type="CDD" id="cd01400">
    <property type="entry name" value="6PGL"/>
    <property type="match status" value="1"/>
</dbReference>
<evidence type="ECO:0000259" key="8">
    <source>
        <dbReference type="Pfam" id="PF01182"/>
    </source>
</evidence>
<evidence type="ECO:0000313" key="9">
    <source>
        <dbReference type="EMBL" id="GBL44523.1"/>
    </source>
</evidence>
<name>A0A401JA69_9PROT</name>
<dbReference type="GO" id="GO:0006098">
    <property type="term" value="P:pentose-phosphate shunt"/>
    <property type="evidence" value="ECO:0007669"/>
    <property type="project" value="UniProtKB-UniPathway"/>
</dbReference>
<sequence length="241" mass="26210">MKSHQLDAATRWHFVNAVEQLVEAAFIRIHAAAREALRERGVFHLVLAGGTTPRALYARMNGMDTDWRGWHVWFGDERCLAADHPERNSRMAQDAWLASSAIPAAQIHTIPAELGAPAAANAYVNTLRNVEEFDLVLLGLGEDGHTASLFPGHDWGTCPDSPDVLAVRDAPKPPPERVSLSARRLGRARAVLFLVSGAGKCDAVAAWRRDEPIPAAAIRPVAGVDVLVERICIQPANKEDA</sequence>
<dbReference type="PANTHER" id="PTHR11054">
    <property type="entry name" value="6-PHOSPHOGLUCONOLACTONASE"/>
    <property type="match status" value="1"/>
</dbReference>
<comment type="function">
    <text evidence="2 7">Hydrolysis of 6-phosphogluconolactone to 6-phosphogluconate.</text>
</comment>
<evidence type="ECO:0000256" key="7">
    <source>
        <dbReference type="RuleBase" id="RU365095"/>
    </source>
</evidence>
<dbReference type="GO" id="GO:0017057">
    <property type="term" value="F:6-phosphogluconolactonase activity"/>
    <property type="evidence" value="ECO:0007669"/>
    <property type="project" value="UniProtKB-UniRule"/>
</dbReference>
<dbReference type="RefSeq" id="WP_124703370.1">
    <property type="nucleotide sequence ID" value="NZ_BGOW01000002.1"/>
</dbReference>
<protein>
    <recommendedName>
        <fullName evidence="6 7">6-phosphogluconolactonase</fullName>
        <shortName evidence="7">6PGL</shortName>
        <ecNumber evidence="5 7">3.1.1.31</ecNumber>
    </recommendedName>
</protein>
<dbReference type="InterPro" id="IPR037171">
    <property type="entry name" value="NagB/RpiA_transferase-like"/>
</dbReference>
<keyword evidence="7" id="KW-0378">Hydrolase</keyword>
<accession>A0A401JA69</accession>
<comment type="pathway">
    <text evidence="3 7">Carbohydrate degradation; pentose phosphate pathway; D-ribulose 5-phosphate from D-glucose 6-phosphate (oxidative stage): step 2/3.</text>
</comment>
<dbReference type="InterPro" id="IPR005900">
    <property type="entry name" value="6-phosphogluconolactonase_DevB"/>
</dbReference>
<evidence type="ECO:0000313" key="10">
    <source>
        <dbReference type="Proteomes" id="UP000286806"/>
    </source>
</evidence>
<dbReference type="EMBL" id="BGOW01000002">
    <property type="protein sequence ID" value="GBL44523.1"/>
    <property type="molecule type" value="Genomic_DNA"/>
</dbReference>
<proteinExistence type="inferred from homology"/>
<dbReference type="InterPro" id="IPR006148">
    <property type="entry name" value="Glc/Gal-6P_isomerase"/>
</dbReference>
<dbReference type="InterPro" id="IPR039104">
    <property type="entry name" value="6PGL"/>
</dbReference>
<reference evidence="9 10" key="1">
    <citation type="journal article" date="2019" name="Front. Microbiol.">
        <title>Genomes of Neutrophilic Sulfur-Oxidizing Chemolithoautotrophs Representing 9 Proteobacterial Species From 8 Genera.</title>
        <authorList>
            <person name="Watanabe T."/>
            <person name="Kojima H."/>
            <person name="Umezawa K."/>
            <person name="Hori C."/>
            <person name="Takasuka T.E."/>
            <person name="Kato Y."/>
            <person name="Fukui M."/>
        </authorList>
    </citation>
    <scope>NUCLEOTIDE SEQUENCE [LARGE SCALE GENOMIC DNA]</scope>
    <source>
        <strain evidence="9 10">TTN</strain>
    </source>
</reference>
<dbReference type="OrthoDB" id="9810967at2"/>
<evidence type="ECO:0000256" key="1">
    <source>
        <dbReference type="ARBA" id="ARBA00000832"/>
    </source>
</evidence>
<evidence type="ECO:0000256" key="5">
    <source>
        <dbReference type="ARBA" id="ARBA00013198"/>
    </source>
</evidence>
<evidence type="ECO:0000256" key="3">
    <source>
        <dbReference type="ARBA" id="ARBA00004961"/>
    </source>
</evidence>
<dbReference type="PANTHER" id="PTHR11054:SF0">
    <property type="entry name" value="6-PHOSPHOGLUCONOLACTONASE"/>
    <property type="match status" value="1"/>
</dbReference>
<dbReference type="NCBIfam" id="TIGR01198">
    <property type="entry name" value="pgl"/>
    <property type="match status" value="1"/>
</dbReference>
<dbReference type="EC" id="3.1.1.31" evidence="5 7"/>
<comment type="catalytic activity">
    <reaction evidence="1 7">
        <text>6-phospho-D-glucono-1,5-lactone + H2O = 6-phospho-D-gluconate + H(+)</text>
        <dbReference type="Rhea" id="RHEA:12556"/>
        <dbReference type="ChEBI" id="CHEBI:15377"/>
        <dbReference type="ChEBI" id="CHEBI:15378"/>
        <dbReference type="ChEBI" id="CHEBI:57955"/>
        <dbReference type="ChEBI" id="CHEBI:58759"/>
        <dbReference type="EC" id="3.1.1.31"/>
    </reaction>
</comment>
<dbReference type="Proteomes" id="UP000286806">
    <property type="component" value="Unassembled WGS sequence"/>
</dbReference>
<evidence type="ECO:0000256" key="4">
    <source>
        <dbReference type="ARBA" id="ARBA00010662"/>
    </source>
</evidence>
<dbReference type="Gene3D" id="3.40.50.1360">
    <property type="match status" value="1"/>
</dbReference>
<comment type="similarity">
    <text evidence="4 7">Belongs to the glucosamine/galactosamine-6-phosphate isomerase family. 6-phosphogluconolactonase subfamily.</text>
</comment>
<dbReference type="GO" id="GO:0005975">
    <property type="term" value="P:carbohydrate metabolic process"/>
    <property type="evidence" value="ECO:0007669"/>
    <property type="project" value="UniProtKB-UniRule"/>
</dbReference>
<dbReference type="AlphaFoldDB" id="A0A401JA69"/>